<comment type="caution">
    <text evidence="2">The sequence shown here is derived from an EMBL/GenBank/DDBJ whole genome shotgun (WGS) entry which is preliminary data.</text>
</comment>
<dbReference type="HOGENOM" id="CLU_018153_3_0_1"/>
<dbReference type="Proteomes" id="UP000030854">
    <property type="component" value="Unassembled WGS sequence"/>
</dbReference>
<feature type="compositionally biased region" description="Polar residues" evidence="1">
    <location>
        <begin position="113"/>
        <end position="123"/>
    </location>
</feature>
<evidence type="ECO:0000313" key="3">
    <source>
        <dbReference type="Proteomes" id="UP000030854"/>
    </source>
</evidence>
<reference evidence="2 3" key="1">
    <citation type="journal article" date="2014" name="BMC Genomics">
        <title>Adaptive genomic structural variation in the grape powdery mildew pathogen, Erysiphe necator.</title>
        <authorList>
            <person name="Jones L."/>
            <person name="Riaz S."/>
            <person name="Morales-Cruz A."/>
            <person name="Amrine K.C."/>
            <person name="McGuire B."/>
            <person name="Gubler W.D."/>
            <person name="Walker M.A."/>
            <person name="Cantu D."/>
        </authorList>
    </citation>
    <scope>NUCLEOTIDE SEQUENCE [LARGE SCALE GENOMIC DNA]</scope>
    <source>
        <strain evidence="3">c</strain>
    </source>
</reference>
<evidence type="ECO:0000313" key="2">
    <source>
        <dbReference type="EMBL" id="KHJ30869.1"/>
    </source>
</evidence>
<protein>
    <submittedName>
        <fullName evidence="2">Putative eka-like protein</fullName>
    </submittedName>
</protein>
<proteinExistence type="predicted"/>
<feature type="region of interest" description="Disordered" evidence="1">
    <location>
        <begin position="85"/>
        <end position="123"/>
    </location>
</feature>
<gene>
    <name evidence="2" type="ORF">EV44_g3819</name>
</gene>
<accession>A0A0B1P2K1</accession>
<evidence type="ECO:0000256" key="1">
    <source>
        <dbReference type="SAM" id="MobiDB-lite"/>
    </source>
</evidence>
<sequence length="280" mass="31388">MTQSANNQTNQIPTYLPKELRDFIQERQDRKRAWHSRLSTCASVLFNIESTLEMYKGDLEKPEADLIRGYLQKAIVRLAASKNVPKPPPIPLKTKPLKSNVRKGQNLERKKLSSGTSKSPTNQSILKPQKVTFEVYNKSAIVKSSWIIVARNGRKKSRIIASTPSVPSAKISAIQKNMPQASNLNQSHKQKVIVPISDSRLFVHLPINQEWCTFSPSGLREVIVKRLGVSPASIGLIKPVRTGLFLAHVAVRHERLSCRLAAGSLILVLRLNLLRTGYLY</sequence>
<organism evidence="2 3">
    <name type="scientific">Uncinula necator</name>
    <name type="common">Grape powdery mildew</name>
    <dbReference type="NCBI Taxonomy" id="52586"/>
    <lineage>
        <taxon>Eukaryota</taxon>
        <taxon>Fungi</taxon>
        <taxon>Dikarya</taxon>
        <taxon>Ascomycota</taxon>
        <taxon>Pezizomycotina</taxon>
        <taxon>Leotiomycetes</taxon>
        <taxon>Erysiphales</taxon>
        <taxon>Erysiphaceae</taxon>
        <taxon>Erysiphe</taxon>
    </lineage>
</organism>
<dbReference type="AlphaFoldDB" id="A0A0B1P2K1"/>
<keyword evidence="3" id="KW-1185">Reference proteome</keyword>
<dbReference type="EMBL" id="JNVN01003498">
    <property type="protein sequence ID" value="KHJ30869.1"/>
    <property type="molecule type" value="Genomic_DNA"/>
</dbReference>
<dbReference type="STRING" id="52586.A0A0B1P2K1"/>
<name>A0A0B1P2K1_UNCNE</name>